<feature type="transmembrane region" description="Helical" evidence="2">
    <location>
        <begin position="305"/>
        <end position="323"/>
    </location>
</feature>
<reference evidence="4" key="1">
    <citation type="submission" date="2016-07" db="EMBL/GenBank/DDBJ databases">
        <title>Multiple horizontal gene transfer events from other fungi enriched the ability of initially mycotrophic Trichoderma (Ascomycota) to feed on dead plant biomass.</title>
        <authorList>
            <consortium name="DOE Joint Genome Institute"/>
            <person name="Atanasova L."/>
            <person name="Chenthamara K."/>
            <person name="Zhang J."/>
            <person name="Grujic M."/>
            <person name="Henrissat B."/>
            <person name="Kuo A."/>
            <person name="Aerts A."/>
            <person name="Salamov A."/>
            <person name="Lipzen A."/>
            <person name="Labutti K."/>
            <person name="Barry K."/>
            <person name="Miao Y."/>
            <person name="Rahimi M.J."/>
            <person name="Shen Q."/>
            <person name="Grigoriev I.V."/>
            <person name="Kubicek C.P."/>
            <person name="Druzhinina I.S."/>
        </authorList>
    </citation>
    <scope>NUCLEOTIDE SEQUENCE [LARGE SCALE GENOMIC DNA]</scope>
    <source>
        <strain evidence="4">TUCIM 6016</strain>
    </source>
</reference>
<dbReference type="OrthoDB" id="4900038at2759"/>
<dbReference type="GeneID" id="36605322"/>
<feature type="region of interest" description="Disordered" evidence="1">
    <location>
        <begin position="256"/>
        <end position="291"/>
    </location>
</feature>
<sequence length="378" mass="42196">MQFMSQAMGIADCILLAVAPIGAITTVVSAIRVAGPAWLKSFIGRARENLSAAEIEVMSSTSDETCELWNGHSVVRCPGSADIYQFICLLPKGSNLKSLIINVYQQHASNYTSKEMCVVVDRFDDSAPNLLLNCHDRVQRGEIYLAAAFGVILQLGALVYFGFITYNPPIKGQFFLKDGKRIVDYAFPCAAGGTVLLMLGLFICAWVVERSTTETCYEAPNHQMFVVWLQKDHTVNDQVFKPYAIYPTSKRRYITRSRRNTKRPGQQEESKKNMTNVPIVGDKTSTTRDNNAAQEPIWDQRLERITFFGALIALIGFISQFIGMRGLNWTASVVQLAITFVVTMIRVIVRRGLGKSPIGRDLLLNTELDWFSLTLGDL</sequence>
<name>A0A2T4B8E2_9HYPO</name>
<gene>
    <name evidence="3" type="ORF">BBK36DRAFT_1202176</name>
</gene>
<proteinExistence type="predicted"/>
<dbReference type="AlphaFoldDB" id="A0A2T4B8E2"/>
<accession>A0A2T4B8E2</accession>
<protein>
    <submittedName>
        <fullName evidence="3">Uncharacterized protein</fullName>
    </submittedName>
</protein>
<evidence type="ECO:0000256" key="1">
    <source>
        <dbReference type="SAM" id="MobiDB-lite"/>
    </source>
</evidence>
<feature type="transmembrane region" description="Helical" evidence="2">
    <location>
        <begin position="6"/>
        <end position="31"/>
    </location>
</feature>
<feature type="transmembrane region" description="Helical" evidence="2">
    <location>
        <begin position="329"/>
        <end position="349"/>
    </location>
</feature>
<evidence type="ECO:0000313" key="4">
    <source>
        <dbReference type="Proteomes" id="UP000241546"/>
    </source>
</evidence>
<keyword evidence="2" id="KW-0812">Transmembrane</keyword>
<keyword evidence="2" id="KW-0472">Membrane</keyword>
<evidence type="ECO:0000256" key="2">
    <source>
        <dbReference type="SAM" id="Phobius"/>
    </source>
</evidence>
<dbReference type="Proteomes" id="UP000241546">
    <property type="component" value="Unassembled WGS sequence"/>
</dbReference>
<dbReference type="EMBL" id="KZ680214">
    <property type="protein sequence ID" value="PTB65592.1"/>
    <property type="molecule type" value="Genomic_DNA"/>
</dbReference>
<keyword evidence="2" id="KW-1133">Transmembrane helix</keyword>
<dbReference type="RefSeq" id="XP_024748912.1">
    <property type="nucleotide sequence ID" value="XM_024897204.1"/>
</dbReference>
<feature type="non-terminal residue" evidence="3">
    <location>
        <position position="378"/>
    </location>
</feature>
<keyword evidence="4" id="KW-1185">Reference proteome</keyword>
<feature type="transmembrane region" description="Helical" evidence="2">
    <location>
        <begin position="185"/>
        <end position="208"/>
    </location>
</feature>
<evidence type="ECO:0000313" key="3">
    <source>
        <dbReference type="EMBL" id="PTB65592.1"/>
    </source>
</evidence>
<feature type="transmembrane region" description="Helical" evidence="2">
    <location>
        <begin position="143"/>
        <end position="165"/>
    </location>
</feature>
<organism evidence="3 4">
    <name type="scientific">Trichoderma citrinoviride</name>
    <dbReference type="NCBI Taxonomy" id="58853"/>
    <lineage>
        <taxon>Eukaryota</taxon>
        <taxon>Fungi</taxon>
        <taxon>Dikarya</taxon>
        <taxon>Ascomycota</taxon>
        <taxon>Pezizomycotina</taxon>
        <taxon>Sordariomycetes</taxon>
        <taxon>Hypocreomycetidae</taxon>
        <taxon>Hypocreales</taxon>
        <taxon>Hypocreaceae</taxon>
        <taxon>Trichoderma</taxon>
    </lineage>
</organism>